<organism evidence="2">
    <name type="scientific">Mimiviridae sp. ChoanoV1</name>
    <dbReference type="NCBI Taxonomy" id="2596887"/>
    <lineage>
        <taxon>Viruses</taxon>
        <taxon>Varidnaviria</taxon>
        <taxon>Bamfordvirae</taxon>
        <taxon>Nucleocytoviricota</taxon>
        <taxon>Megaviricetes</taxon>
        <taxon>Imitervirales</taxon>
        <taxon>Schizomimiviridae</taxon>
    </lineage>
</organism>
<gene>
    <name evidence="2" type="ORF">1_291</name>
</gene>
<proteinExistence type="predicted"/>
<feature type="transmembrane region" description="Helical" evidence="1">
    <location>
        <begin position="44"/>
        <end position="65"/>
    </location>
</feature>
<feature type="transmembrane region" description="Helical" evidence="1">
    <location>
        <begin position="71"/>
        <end position="91"/>
    </location>
</feature>
<sequence length="215" mass="24954">MYLNIIWCFIFLVILFNLILNLVDPLKYSESINCLKLPCRNFELGNQILSFVFDICAIIVLSNMIGFKSTYAIFVILLFLVFIVYMSWYTSKPVVKDKTINPPPELFLRKNIRIVLQSMVLLFDLIIFSLLFMVKSGIDSKYKNDWKYLDILNNDKGYGFWNLINTRFGGNVGGNKFNFYCGWALLLGIGQNIYNLVTEIKFIPANYNLPNSWGI</sequence>
<keyword evidence="1" id="KW-0812">Transmembrane</keyword>
<feature type="transmembrane region" description="Helical" evidence="1">
    <location>
        <begin position="112"/>
        <end position="134"/>
    </location>
</feature>
<evidence type="ECO:0000313" key="2">
    <source>
        <dbReference type="EMBL" id="QDY51906.1"/>
    </source>
</evidence>
<keyword evidence="1" id="KW-0472">Membrane</keyword>
<protein>
    <submittedName>
        <fullName evidence="2">Uncharacterized protein</fullName>
    </submittedName>
</protein>
<reference evidence="2" key="1">
    <citation type="submission" date="2018-11" db="EMBL/GenBank/DDBJ databases">
        <title>A distinct lineage of giant viruses engineers rhodopsin photosystems in predatory marine eukaryotes.</title>
        <authorList>
            <person name="Needham D.M."/>
            <person name="Yoshizawa S."/>
            <person name="Hosaka T."/>
            <person name="Poirier C."/>
            <person name="Choi C.-J."/>
            <person name="Hehenberger E."/>
            <person name="Irwin N.A.T."/>
            <person name="Wilken S."/>
            <person name="Yung C.-M."/>
            <person name="Bachy C."/>
            <person name="Kurihara R."/>
            <person name="Nakajima Y."/>
            <person name="Kojima K."/>
            <person name="Kimura-Someya T."/>
            <person name="Leonard G."/>
            <person name="Malmstrom R.R."/>
            <person name="Mende D."/>
            <person name="Olson D.K."/>
            <person name="Sudo Y."/>
            <person name="Sudek S."/>
            <person name="Richards T.A."/>
            <person name="DeLong E.F."/>
            <person name="Keeling P.J."/>
            <person name="Santoro A.E."/>
            <person name="Shirouzu M."/>
            <person name="Iwasaki W."/>
            <person name="Worden A.Z."/>
        </authorList>
    </citation>
    <scope>NUCLEOTIDE SEQUENCE</scope>
</reference>
<dbReference type="EMBL" id="MK250085">
    <property type="protein sequence ID" value="QDY51906.1"/>
    <property type="molecule type" value="Genomic_DNA"/>
</dbReference>
<name>A0A5B8IDQ2_9VIRU</name>
<keyword evidence="1" id="KW-1133">Transmembrane helix</keyword>
<accession>A0A5B8IDQ2</accession>
<feature type="transmembrane region" description="Helical" evidence="1">
    <location>
        <begin position="6"/>
        <end position="23"/>
    </location>
</feature>
<evidence type="ECO:0000256" key="1">
    <source>
        <dbReference type="SAM" id="Phobius"/>
    </source>
</evidence>